<evidence type="ECO:0000256" key="1">
    <source>
        <dbReference type="ARBA" id="ARBA00004241"/>
    </source>
</evidence>
<keyword evidence="3" id="KW-0472">Membrane</keyword>
<gene>
    <name evidence="4" type="ORF">BVG16_05775</name>
</gene>
<dbReference type="OrthoDB" id="2622627at2"/>
<dbReference type="InterPro" id="IPR012902">
    <property type="entry name" value="N_methyl_site"/>
</dbReference>
<evidence type="ECO:0000256" key="3">
    <source>
        <dbReference type="SAM" id="Phobius"/>
    </source>
</evidence>
<evidence type="ECO:0000313" key="5">
    <source>
        <dbReference type="Proteomes" id="UP000190188"/>
    </source>
</evidence>
<dbReference type="RefSeq" id="WP_078497596.1">
    <property type="nucleotide sequence ID" value="NZ_MSZX01000002.1"/>
</dbReference>
<keyword evidence="5" id="KW-1185">Reference proteome</keyword>
<name>A0A1T2XKA0_9BACL</name>
<evidence type="ECO:0000256" key="2">
    <source>
        <dbReference type="ARBA" id="ARBA00023287"/>
    </source>
</evidence>
<accession>A0A1T2XKA0</accession>
<keyword evidence="3" id="KW-1133">Transmembrane helix</keyword>
<proteinExistence type="predicted"/>
<keyword evidence="3" id="KW-0812">Transmembrane</keyword>
<reference evidence="4 5" key="1">
    <citation type="submission" date="2017-01" db="EMBL/GenBank/DDBJ databases">
        <title>Genome analysis of Paenibacillus selenitrireducens ES3-24.</title>
        <authorList>
            <person name="Xu D."/>
            <person name="Yao R."/>
            <person name="Zheng S."/>
        </authorList>
    </citation>
    <scope>NUCLEOTIDE SEQUENCE [LARGE SCALE GENOMIC DNA]</scope>
    <source>
        <strain evidence="4 5">ES3-24</strain>
    </source>
</reference>
<evidence type="ECO:0000313" key="4">
    <source>
        <dbReference type="EMBL" id="OPA80248.1"/>
    </source>
</evidence>
<dbReference type="GO" id="GO:0030420">
    <property type="term" value="P:establishment of competence for transformation"/>
    <property type="evidence" value="ECO:0007669"/>
    <property type="project" value="UniProtKB-KW"/>
</dbReference>
<dbReference type="InterPro" id="IPR045584">
    <property type="entry name" value="Pilin-like"/>
</dbReference>
<comment type="subcellular location">
    <subcellularLocation>
        <location evidence="1">Cell surface</location>
    </subcellularLocation>
</comment>
<dbReference type="EMBL" id="MSZX01000002">
    <property type="protein sequence ID" value="OPA80248.1"/>
    <property type="molecule type" value="Genomic_DNA"/>
</dbReference>
<dbReference type="STRING" id="1324314.BVG16_05775"/>
<dbReference type="Pfam" id="PF07963">
    <property type="entry name" value="N_methyl"/>
    <property type="match status" value="1"/>
</dbReference>
<dbReference type="Proteomes" id="UP000190188">
    <property type="component" value="Unassembled WGS sequence"/>
</dbReference>
<dbReference type="AlphaFoldDB" id="A0A1T2XKA0"/>
<keyword evidence="2" id="KW-0178">Competence</keyword>
<dbReference type="NCBIfam" id="TIGR02532">
    <property type="entry name" value="IV_pilin_GFxxxE"/>
    <property type="match status" value="1"/>
</dbReference>
<evidence type="ECO:0008006" key="6">
    <source>
        <dbReference type="Google" id="ProtNLM"/>
    </source>
</evidence>
<dbReference type="SUPFAM" id="SSF54523">
    <property type="entry name" value="Pili subunits"/>
    <property type="match status" value="1"/>
</dbReference>
<sequence length="185" mass="20714">MRYVKLDQKGLTIIELLAAIVLLTIVLSLAFSSYAFGVKSFQRANEQSELQDQVRIVSHVITSKLRYASEVELLSSCPTNLTEGFNYICMNSNKKTIDLHTYDKTTSAHKLQSLNTASSKHPITYDIAFQKTNDHLLSYSLKSMADQQKFDVQSEILLLNLDLNAVSIKITGSTPYQGIAFKENA</sequence>
<protein>
    <recommendedName>
        <fullName evidence="6">Prepilin-type N-terminal cleavage/methylation domain-containing protein</fullName>
    </recommendedName>
</protein>
<comment type="caution">
    <text evidence="4">The sequence shown here is derived from an EMBL/GenBank/DDBJ whole genome shotgun (WGS) entry which is preliminary data.</text>
</comment>
<feature type="transmembrane region" description="Helical" evidence="3">
    <location>
        <begin position="12"/>
        <end position="36"/>
    </location>
</feature>
<organism evidence="4 5">
    <name type="scientific">Paenibacillus selenitireducens</name>
    <dbReference type="NCBI Taxonomy" id="1324314"/>
    <lineage>
        <taxon>Bacteria</taxon>
        <taxon>Bacillati</taxon>
        <taxon>Bacillota</taxon>
        <taxon>Bacilli</taxon>
        <taxon>Bacillales</taxon>
        <taxon>Paenibacillaceae</taxon>
        <taxon>Paenibacillus</taxon>
    </lineage>
</organism>
<dbReference type="GO" id="GO:0009986">
    <property type="term" value="C:cell surface"/>
    <property type="evidence" value="ECO:0007669"/>
    <property type="project" value="UniProtKB-SubCell"/>
</dbReference>